<keyword evidence="2" id="KW-0812">Transmembrane</keyword>
<dbReference type="EMBL" id="JAZAVK010000042">
    <property type="protein sequence ID" value="KAK7428354.1"/>
    <property type="molecule type" value="Genomic_DNA"/>
</dbReference>
<keyword evidence="2" id="KW-1133">Transmembrane helix</keyword>
<evidence type="ECO:0000256" key="2">
    <source>
        <dbReference type="SAM" id="Phobius"/>
    </source>
</evidence>
<evidence type="ECO:0000259" key="3">
    <source>
        <dbReference type="Pfam" id="PF20163"/>
    </source>
</evidence>
<dbReference type="InterPro" id="IPR046623">
    <property type="entry name" value="DUF6536"/>
</dbReference>
<protein>
    <recommendedName>
        <fullName evidence="3">DUF6536 domain-containing protein</fullName>
    </recommendedName>
</protein>
<feature type="transmembrane region" description="Helical" evidence="2">
    <location>
        <begin position="182"/>
        <end position="199"/>
    </location>
</feature>
<evidence type="ECO:0000313" key="4">
    <source>
        <dbReference type="EMBL" id="KAK7428354.1"/>
    </source>
</evidence>
<evidence type="ECO:0000256" key="1">
    <source>
        <dbReference type="SAM" id="MobiDB-lite"/>
    </source>
</evidence>
<dbReference type="PANTHER" id="PTHR35395">
    <property type="entry name" value="DUF6536 DOMAIN-CONTAINING PROTEIN"/>
    <property type="match status" value="1"/>
</dbReference>
<feature type="transmembrane region" description="Helical" evidence="2">
    <location>
        <begin position="123"/>
        <end position="143"/>
    </location>
</feature>
<feature type="transmembrane region" description="Helical" evidence="2">
    <location>
        <begin position="72"/>
        <end position="97"/>
    </location>
</feature>
<keyword evidence="5" id="KW-1185">Reference proteome</keyword>
<dbReference type="Pfam" id="PF20163">
    <property type="entry name" value="DUF6536"/>
    <property type="match status" value="1"/>
</dbReference>
<dbReference type="PANTHER" id="PTHR35395:SF1">
    <property type="entry name" value="DUF6536 DOMAIN-CONTAINING PROTEIN"/>
    <property type="match status" value="1"/>
</dbReference>
<accession>A0ABR1I554</accession>
<gene>
    <name evidence="4" type="ORF">QQZ08_005111</name>
</gene>
<name>A0ABR1I554_9HYPO</name>
<evidence type="ECO:0000313" key="5">
    <source>
        <dbReference type="Proteomes" id="UP001498421"/>
    </source>
</evidence>
<reference evidence="4 5" key="1">
    <citation type="journal article" date="2025" name="Microbiol. Resour. Announc.">
        <title>Draft genome sequences for Neonectria magnoliae and Neonectria punicea, canker pathogens of Liriodendron tulipifera and Acer saccharum in West Virginia.</title>
        <authorList>
            <person name="Petronek H.M."/>
            <person name="Kasson M.T."/>
            <person name="Metheny A.M."/>
            <person name="Stauder C.M."/>
            <person name="Lovett B."/>
            <person name="Lynch S.C."/>
            <person name="Garnas J.R."/>
            <person name="Kasson L.R."/>
            <person name="Stajich J.E."/>
        </authorList>
    </citation>
    <scope>NUCLEOTIDE SEQUENCE [LARGE SCALE GENOMIC DNA]</scope>
    <source>
        <strain evidence="4 5">NRRL 64651</strain>
    </source>
</reference>
<proteinExistence type="predicted"/>
<feature type="domain" description="DUF6536" evidence="3">
    <location>
        <begin position="73"/>
        <end position="222"/>
    </location>
</feature>
<dbReference type="Proteomes" id="UP001498421">
    <property type="component" value="Unassembled WGS sequence"/>
</dbReference>
<keyword evidence="2" id="KW-0472">Membrane</keyword>
<organism evidence="4 5">
    <name type="scientific">Neonectria magnoliae</name>
    <dbReference type="NCBI Taxonomy" id="2732573"/>
    <lineage>
        <taxon>Eukaryota</taxon>
        <taxon>Fungi</taxon>
        <taxon>Dikarya</taxon>
        <taxon>Ascomycota</taxon>
        <taxon>Pezizomycotina</taxon>
        <taxon>Sordariomycetes</taxon>
        <taxon>Hypocreomycetidae</taxon>
        <taxon>Hypocreales</taxon>
        <taxon>Nectriaceae</taxon>
        <taxon>Neonectria</taxon>
    </lineage>
</organism>
<comment type="caution">
    <text evidence="4">The sequence shown here is derived from an EMBL/GenBank/DDBJ whole genome shotgun (WGS) entry which is preliminary data.</text>
</comment>
<sequence length="479" mass="52965">MDLEGTHNGLDGDTVPGEAEDEQGHLLQTSAPATTEADRYANAKHLSQYIPELEPENLRPKKMKRRMAKRTAMFRVQMTVVALVVAIHLGVTVWAVLTFPPDSRGTGTFFWGNCSSIRTADKAAHVVLNVLSSLFLGAGSYCMQILIAPSREEIDCAHRKGVALEIGVPNLKNLKRVESKRVVGWVMIGAIATLLHVFWNSSIFTSLPIAVIPVVIATSDFQTAAYNWTASDSLAHFHSWWSRMAGHEEEQMSTLYALQAAAANFTRIGSEACVKRYIDPREPTSPLIVVAGNVTTAQNNGSSLIDGGILGWLGWEWSSSWICWAYQTEVWRYCNWEFAKTFANQWTLGQQRGVRVDHCLVGEGADNAERCGFHYSTHVVGIVCVCTLLESLLVCWTAFHHTRSAATKVEKQTMITVGDAIQSFLDIPCKPTDQPVDDETSEPPKQGNVELALATWCTQPRISWFKAISPTVWAISLVL</sequence>
<feature type="region of interest" description="Disordered" evidence="1">
    <location>
        <begin position="1"/>
        <end position="22"/>
    </location>
</feature>